<evidence type="ECO:0000313" key="12">
    <source>
        <dbReference type="EMBL" id="QKS57314.1"/>
    </source>
</evidence>
<evidence type="ECO:0000259" key="10">
    <source>
        <dbReference type="Pfam" id="PF00266"/>
    </source>
</evidence>
<dbReference type="FunFam" id="3.40.640.10:FF:000027">
    <property type="entry name" value="Serine--pyruvate aminotransferase, mitochondrial"/>
    <property type="match status" value="1"/>
</dbReference>
<evidence type="ECO:0000256" key="5">
    <source>
        <dbReference type="ARBA" id="ARBA00022898"/>
    </source>
</evidence>
<dbReference type="RefSeq" id="WP_110895516.1">
    <property type="nucleotide sequence ID" value="NZ_CP054614.1"/>
</dbReference>
<dbReference type="Proteomes" id="UP000509327">
    <property type="component" value="Chromosome"/>
</dbReference>
<dbReference type="OrthoDB" id="389074at2"/>
<proteinExistence type="inferred from homology"/>
<dbReference type="InterPro" id="IPR015424">
    <property type="entry name" value="PyrdxlP-dep_Trfase"/>
</dbReference>
<dbReference type="Gene3D" id="3.40.640.10">
    <property type="entry name" value="Type I PLP-dependent aspartate aminotransferase-like (Major domain)"/>
    <property type="match status" value="1"/>
</dbReference>
<comment type="cofactor">
    <cofactor evidence="1 7 9">
        <name>pyridoxal 5'-phosphate</name>
        <dbReference type="ChEBI" id="CHEBI:597326"/>
    </cofactor>
</comment>
<sequence length="411" mass="45747">MTQYREIHAPLRTIMTPGPVEADPRVLRAMSTPILGQFDPEFTRMMNETMDMLRQTFQTTNQWAFPVDGTSRSGLEAVLCSLIEPGDKVLVPIFGRFGHLLTEIAERQGAELHLMECPWGQVFDQQAVIDEVKRVQPKILAIVHGETSTGCMQPLDLIGPACRELGVLTVVDAVASIGGAPVKVDEWQLDAVIGGTQKCISVPSGMAPITYNERVERILTSRKKVERGVALESDRRDVAYPIRSNYFDLSQLQDYWGPRRLNHHTEATSMLYALREGLRILLEEGLEARFARHKIHEQALMAGIRGMGLELFNDVTWKLPVVTCVKIPAGIDGEAVRTTLLKQFGIEIASSFGPLHGQIWRIGTMGYSCRKENVLFVLAALEAVLIRNHAPIVIGRGVQEALDVYEHSDIS</sequence>
<evidence type="ECO:0000313" key="13">
    <source>
        <dbReference type="Proteomes" id="UP000247790"/>
    </source>
</evidence>
<comment type="similarity">
    <text evidence="2 8">Belongs to the class-V pyridoxal-phosphate-dependent aminotransferase family.</text>
</comment>
<feature type="domain" description="Aminotransferase class V" evidence="10">
    <location>
        <begin position="38"/>
        <end position="350"/>
    </location>
</feature>
<evidence type="ECO:0000256" key="1">
    <source>
        <dbReference type="ARBA" id="ARBA00001933"/>
    </source>
</evidence>
<dbReference type="InterPro" id="IPR015421">
    <property type="entry name" value="PyrdxlP-dep_Trfase_major"/>
</dbReference>
<name>A0A2V4VYH1_PAEBA</name>
<keyword evidence="4 11" id="KW-0808">Transferase</keyword>
<keyword evidence="5 7" id="KW-0663">Pyridoxal phosphate</keyword>
<evidence type="ECO:0000256" key="9">
    <source>
        <dbReference type="RuleBase" id="RU004504"/>
    </source>
</evidence>
<dbReference type="PANTHER" id="PTHR21152">
    <property type="entry name" value="AMINOTRANSFERASE CLASS V"/>
    <property type="match status" value="1"/>
</dbReference>
<accession>A0A2V4VYH1</accession>
<gene>
    <name evidence="11" type="ORF">DFQ00_10337</name>
    <name evidence="12" type="ORF">HUB98_14050</name>
</gene>
<dbReference type="InterPro" id="IPR020578">
    <property type="entry name" value="Aminotrans_V_PyrdxlP_BS"/>
</dbReference>
<dbReference type="InterPro" id="IPR024169">
    <property type="entry name" value="SP_NH2Trfase/AEP_transaminase"/>
</dbReference>
<protein>
    <submittedName>
        <fullName evidence="11">(S)-ureidoglycine-glyoxylate aminotransferase</fullName>
    </submittedName>
    <submittedName>
        <fullName evidence="12">Alanine--glyoxylate aminotransferase family protein</fullName>
    </submittedName>
</protein>
<evidence type="ECO:0000256" key="7">
    <source>
        <dbReference type="PIRSR" id="PIRSR000524-50"/>
    </source>
</evidence>
<reference evidence="12 14" key="2">
    <citation type="submission" date="2020-06" db="EMBL/GenBank/DDBJ databases">
        <title>Complete genome of Paenibacillus barcinonensis KACC11450.</title>
        <authorList>
            <person name="Kim M."/>
            <person name="Park Y.-J."/>
            <person name="Shin J.-H."/>
        </authorList>
    </citation>
    <scope>NUCLEOTIDE SEQUENCE [LARGE SCALE GENOMIC DNA]</scope>
    <source>
        <strain evidence="12 14">KACC11450</strain>
    </source>
</reference>
<dbReference type="InterPro" id="IPR015422">
    <property type="entry name" value="PyrdxlP-dep_Trfase_small"/>
</dbReference>
<dbReference type="EMBL" id="CP054614">
    <property type="protein sequence ID" value="QKS57314.1"/>
    <property type="molecule type" value="Genomic_DNA"/>
</dbReference>
<dbReference type="PIRSF" id="PIRSF000524">
    <property type="entry name" value="SPT"/>
    <property type="match status" value="1"/>
</dbReference>
<feature type="modified residue" description="N6-(pyridoxal phosphate)lysine" evidence="7">
    <location>
        <position position="198"/>
    </location>
</feature>
<evidence type="ECO:0000256" key="6">
    <source>
        <dbReference type="PIRSR" id="PIRSR000524-1"/>
    </source>
</evidence>
<dbReference type="GO" id="GO:0019265">
    <property type="term" value="P:glycine biosynthetic process, by transamination of glyoxylate"/>
    <property type="evidence" value="ECO:0007669"/>
    <property type="project" value="TreeGrafter"/>
</dbReference>
<keyword evidence="3 11" id="KW-0032">Aminotransferase</keyword>
<dbReference type="InterPro" id="IPR000192">
    <property type="entry name" value="Aminotrans_V_dom"/>
</dbReference>
<evidence type="ECO:0000256" key="4">
    <source>
        <dbReference type="ARBA" id="ARBA00022679"/>
    </source>
</evidence>
<dbReference type="Proteomes" id="UP000247790">
    <property type="component" value="Unassembled WGS sequence"/>
</dbReference>
<dbReference type="GO" id="GO:0008453">
    <property type="term" value="F:alanine-glyoxylate transaminase activity"/>
    <property type="evidence" value="ECO:0007669"/>
    <property type="project" value="TreeGrafter"/>
</dbReference>
<evidence type="ECO:0000313" key="11">
    <source>
        <dbReference type="EMBL" id="PYE50620.1"/>
    </source>
</evidence>
<reference evidence="11 13" key="1">
    <citation type="submission" date="2018-06" db="EMBL/GenBank/DDBJ databases">
        <title>Genomic Encyclopedia of Type Strains, Phase III (KMG-III): the genomes of soil and plant-associated and newly described type strains.</title>
        <authorList>
            <person name="Whitman W."/>
        </authorList>
    </citation>
    <scope>NUCLEOTIDE SEQUENCE [LARGE SCALE GENOMIC DNA]</scope>
    <source>
        <strain evidence="11 13">CECT 7022</strain>
    </source>
</reference>
<dbReference type="PROSITE" id="PS00595">
    <property type="entry name" value="AA_TRANSFER_CLASS_5"/>
    <property type="match status" value="1"/>
</dbReference>
<evidence type="ECO:0000256" key="2">
    <source>
        <dbReference type="ARBA" id="ARBA00009236"/>
    </source>
</evidence>
<keyword evidence="14" id="KW-1185">Reference proteome</keyword>
<evidence type="ECO:0000256" key="8">
    <source>
        <dbReference type="RuleBase" id="RU004075"/>
    </source>
</evidence>
<evidence type="ECO:0000313" key="14">
    <source>
        <dbReference type="Proteomes" id="UP000509327"/>
    </source>
</evidence>
<dbReference type="SUPFAM" id="SSF53383">
    <property type="entry name" value="PLP-dependent transferases"/>
    <property type="match status" value="1"/>
</dbReference>
<organism evidence="11 13">
    <name type="scientific">Paenibacillus barcinonensis</name>
    <dbReference type="NCBI Taxonomy" id="198119"/>
    <lineage>
        <taxon>Bacteria</taxon>
        <taxon>Bacillati</taxon>
        <taxon>Bacillota</taxon>
        <taxon>Bacilli</taxon>
        <taxon>Bacillales</taxon>
        <taxon>Paenibacillaceae</taxon>
        <taxon>Paenibacillus</taxon>
    </lineage>
</organism>
<dbReference type="PANTHER" id="PTHR21152:SF40">
    <property type="entry name" value="ALANINE--GLYOXYLATE AMINOTRANSFERASE"/>
    <property type="match status" value="1"/>
</dbReference>
<dbReference type="GO" id="GO:0004760">
    <property type="term" value="F:L-serine-pyruvate transaminase activity"/>
    <property type="evidence" value="ECO:0007669"/>
    <property type="project" value="TreeGrafter"/>
</dbReference>
<dbReference type="Gene3D" id="3.90.1150.10">
    <property type="entry name" value="Aspartate Aminotransferase, domain 1"/>
    <property type="match status" value="1"/>
</dbReference>
<evidence type="ECO:0000256" key="3">
    <source>
        <dbReference type="ARBA" id="ARBA00022576"/>
    </source>
</evidence>
<feature type="binding site" evidence="6">
    <location>
        <position position="361"/>
    </location>
    <ligand>
        <name>substrate</name>
    </ligand>
</feature>
<dbReference type="Pfam" id="PF00266">
    <property type="entry name" value="Aminotran_5"/>
    <property type="match status" value="1"/>
</dbReference>
<dbReference type="EMBL" id="QJSW01000003">
    <property type="protein sequence ID" value="PYE50620.1"/>
    <property type="molecule type" value="Genomic_DNA"/>
</dbReference>
<dbReference type="AlphaFoldDB" id="A0A2V4VYH1"/>